<dbReference type="InterPro" id="IPR001584">
    <property type="entry name" value="Integrase_cat-core"/>
</dbReference>
<keyword evidence="2" id="KW-0175">Coiled coil</keyword>
<dbReference type="Proteomes" id="UP001151760">
    <property type="component" value="Unassembled WGS sequence"/>
</dbReference>
<name>A0ABQ5F394_9ASTR</name>
<evidence type="ECO:0000313" key="7">
    <source>
        <dbReference type="Proteomes" id="UP001151760"/>
    </source>
</evidence>
<feature type="coiled-coil region" evidence="2">
    <location>
        <begin position="681"/>
        <end position="731"/>
    </location>
</feature>
<dbReference type="Pfam" id="PF13976">
    <property type="entry name" value="gag_pre-integrs"/>
    <property type="match status" value="1"/>
</dbReference>
<evidence type="ECO:0000259" key="4">
    <source>
        <dbReference type="PROSITE" id="PS50158"/>
    </source>
</evidence>
<feature type="region of interest" description="Disordered" evidence="3">
    <location>
        <begin position="849"/>
        <end position="889"/>
    </location>
</feature>
<comment type="caution">
    <text evidence="6">The sequence shown here is derived from an EMBL/GenBank/DDBJ whole genome shotgun (WGS) entry which is preliminary data.</text>
</comment>
<dbReference type="PANTHER" id="PTHR42648:SF21">
    <property type="entry name" value="CYSTEINE-RICH RLK (RECEPTOR-LIKE PROTEIN KINASE) 8"/>
    <property type="match status" value="1"/>
</dbReference>
<reference evidence="6" key="1">
    <citation type="journal article" date="2022" name="Int. J. Mol. Sci.">
        <title>Draft Genome of Tanacetum Coccineum: Genomic Comparison of Closely Related Tanacetum-Family Plants.</title>
        <authorList>
            <person name="Yamashiro T."/>
            <person name="Shiraishi A."/>
            <person name="Nakayama K."/>
            <person name="Satake H."/>
        </authorList>
    </citation>
    <scope>NUCLEOTIDE SEQUENCE</scope>
</reference>
<evidence type="ECO:0000256" key="1">
    <source>
        <dbReference type="PROSITE-ProRule" id="PRU00047"/>
    </source>
</evidence>
<feature type="domain" description="Integrase catalytic" evidence="5">
    <location>
        <begin position="1020"/>
        <end position="1121"/>
    </location>
</feature>
<proteinExistence type="predicted"/>
<gene>
    <name evidence="6" type="ORF">Tco_0992558</name>
</gene>
<evidence type="ECO:0000256" key="2">
    <source>
        <dbReference type="SAM" id="Coils"/>
    </source>
</evidence>
<organism evidence="6 7">
    <name type="scientific">Tanacetum coccineum</name>
    <dbReference type="NCBI Taxonomy" id="301880"/>
    <lineage>
        <taxon>Eukaryota</taxon>
        <taxon>Viridiplantae</taxon>
        <taxon>Streptophyta</taxon>
        <taxon>Embryophyta</taxon>
        <taxon>Tracheophyta</taxon>
        <taxon>Spermatophyta</taxon>
        <taxon>Magnoliopsida</taxon>
        <taxon>eudicotyledons</taxon>
        <taxon>Gunneridae</taxon>
        <taxon>Pentapetalae</taxon>
        <taxon>asterids</taxon>
        <taxon>campanulids</taxon>
        <taxon>Asterales</taxon>
        <taxon>Asteraceae</taxon>
        <taxon>Asteroideae</taxon>
        <taxon>Anthemideae</taxon>
        <taxon>Anthemidinae</taxon>
        <taxon>Tanacetum</taxon>
    </lineage>
</organism>
<keyword evidence="7" id="KW-1185">Reference proteome</keyword>
<dbReference type="Gene3D" id="3.30.420.10">
    <property type="entry name" value="Ribonuclease H-like superfamily/Ribonuclease H"/>
    <property type="match status" value="1"/>
</dbReference>
<feature type="compositionally biased region" description="Basic and acidic residues" evidence="3">
    <location>
        <begin position="864"/>
        <end position="877"/>
    </location>
</feature>
<dbReference type="Pfam" id="PF00098">
    <property type="entry name" value="zf-CCHC"/>
    <property type="match status" value="1"/>
</dbReference>
<keyword evidence="1" id="KW-0863">Zinc-finger</keyword>
<dbReference type="PROSITE" id="PS50994">
    <property type="entry name" value="INTEGRASE"/>
    <property type="match status" value="1"/>
</dbReference>
<dbReference type="InterPro" id="IPR036875">
    <property type="entry name" value="Znf_CCHC_sf"/>
</dbReference>
<sequence>MTTLAKHIIVAGAENHPLMLEKSMYDSWASRICLFIKGKKHGRMMIDSIDNGTLVYLTVEENGETLYEYYWRFSQLINDMHTIRMTMQQVQVNTKFLNALLLEWSKFVTDVKLAKSLYTTNYDQLYAYLSQHERHANEVRIMHERYLDPFALVANSPTIYNSSQSPQHSGFSMYPPPQQFTPVYAAPIHHQHHHTPINPQQQLVSLQPFISPSVTQHSQADFPQLDSGLAVPTFQQKEDPIKCINKAMTVLSAVASRFPPSNNQLRMSSNPRNQATIQDTRVTVQKVQGRQSQSFDGTGNRGIATTLRVNYAADQPRVVKCYNCQREGHMARQCTHPKRPKNAAWFKEKLMLAEAQEASQILDEEQLTEDLDAYDSDCDDLSSPKAILMANLSSCDSDVLSEESQYVVIQDTNSSAPNDLLGLSLVEQMTDHVAHLDKENQTNKMQIQPTLYDGCVIAKEHAVISVIDDEETLILEELNKIKEDIGKHFVTQKELCTEQVFWLKHSSISETPVTSHTLVRIEAPSEIPKLSLANESLKKLKYPLANFDKVMKKRTTFDAITADKNAFEIQIKQLNIDNDQLLKLMLSQEIVHITVNSVDILDVKKSCVNEYNKCLKLETGLLKKKDLIEKDVYDKLLKSYLTLEMHCISLELTTQLNQEIFQKDNFRKNQNAPTFNNLFEINELKAQSQEKDMVIRKLKDRIKSLSEKDSVENIKKDIDEIETINIELEHKKVFAIATLKNELRKLKGKNVVDTDVLKPSATIAPGMFKLDIQPISHRLKNNRDAHESTTYYCASGSKPLGNTKNNSITRPQVAIRRIKWITSTNEVPLKETTITPVITQSPALKVYSRKPKASRSVGSSSKAKIVESKTSNTKEPKQSWGSTVSDVPSSSLNDCRFGNDHIAKIMGYRDYQMGNVTIYRVYYVEGLGHNLFSVCQFCDSDLKVAFRKHTCFIRDLDGVDLLKGSRGSNLYTLSMGNLLLSSPICLLSKASKTKYWLWHRRLSHLNFDYITSLAKQGLVRGLTKLKYQKDHLPMRIQSINGRKYILVIVDDYSWFTWVKFLRSKDEVPKFMIKFLKMIHVRLNATVHNIRTDNGTEFVNHTLKAYYEEVRISHQTSMARTP</sequence>
<dbReference type="InterPro" id="IPR039537">
    <property type="entry name" value="Retrotran_Ty1/copia-like"/>
</dbReference>
<dbReference type="InterPro" id="IPR025724">
    <property type="entry name" value="GAG-pre-integrase_dom"/>
</dbReference>
<dbReference type="SUPFAM" id="SSF57756">
    <property type="entry name" value="Retrovirus zinc finger-like domains"/>
    <property type="match status" value="1"/>
</dbReference>
<evidence type="ECO:0000313" key="6">
    <source>
        <dbReference type="EMBL" id="GJT57504.1"/>
    </source>
</evidence>
<keyword evidence="1" id="KW-0862">Zinc</keyword>
<dbReference type="SUPFAM" id="SSF53098">
    <property type="entry name" value="Ribonuclease H-like"/>
    <property type="match status" value="1"/>
</dbReference>
<feature type="domain" description="CCHC-type" evidence="4">
    <location>
        <begin position="320"/>
        <end position="334"/>
    </location>
</feature>
<dbReference type="Gene3D" id="4.10.60.10">
    <property type="entry name" value="Zinc finger, CCHC-type"/>
    <property type="match status" value="1"/>
</dbReference>
<dbReference type="SMART" id="SM00343">
    <property type="entry name" value="ZnF_C2HC"/>
    <property type="match status" value="1"/>
</dbReference>
<dbReference type="InterPro" id="IPR036397">
    <property type="entry name" value="RNaseH_sf"/>
</dbReference>
<accession>A0ABQ5F394</accession>
<protein>
    <submittedName>
        <fullName evidence="6">Retrovirus-related pol polyprotein from transposon TNT 1-94</fullName>
    </submittedName>
</protein>
<dbReference type="InterPro" id="IPR001878">
    <property type="entry name" value="Znf_CCHC"/>
</dbReference>
<evidence type="ECO:0000259" key="5">
    <source>
        <dbReference type="PROSITE" id="PS50994"/>
    </source>
</evidence>
<reference evidence="6" key="2">
    <citation type="submission" date="2022-01" db="EMBL/GenBank/DDBJ databases">
        <authorList>
            <person name="Yamashiro T."/>
            <person name="Shiraishi A."/>
            <person name="Satake H."/>
            <person name="Nakayama K."/>
        </authorList>
    </citation>
    <scope>NUCLEOTIDE SEQUENCE</scope>
</reference>
<evidence type="ECO:0000256" key="3">
    <source>
        <dbReference type="SAM" id="MobiDB-lite"/>
    </source>
</evidence>
<dbReference type="EMBL" id="BQNB010016936">
    <property type="protein sequence ID" value="GJT57504.1"/>
    <property type="molecule type" value="Genomic_DNA"/>
</dbReference>
<dbReference type="PANTHER" id="PTHR42648">
    <property type="entry name" value="TRANSPOSASE, PUTATIVE-RELATED"/>
    <property type="match status" value="1"/>
</dbReference>
<dbReference type="InterPro" id="IPR012337">
    <property type="entry name" value="RNaseH-like_sf"/>
</dbReference>
<feature type="compositionally biased region" description="Polar residues" evidence="3">
    <location>
        <begin position="878"/>
        <end position="889"/>
    </location>
</feature>
<dbReference type="PROSITE" id="PS50158">
    <property type="entry name" value="ZF_CCHC"/>
    <property type="match status" value="1"/>
</dbReference>
<dbReference type="Pfam" id="PF00665">
    <property type="entry name" value="rve"/>
    <property type="match status" value="1"/>
</dbReference>
<keyword evidence="1" id="KW-0479">Metal-binding</keyword>